<dbReference type="Pfam" id="PF00465">
    <property type="entry name" value="Fe-ADH"/>
    <property type="match status" value="1"/>
</dbReference>
<evidence type="ECO:0000256" key="1">
    <source>
        <dbReference type="ARBA" id="ARBA00023002"/>
    </source>
</evidence>
<protein>
    <submittedName>
        <fullName evidence="4">Iron-containing alcohol dehydrogenase</fullName>
    </submittedName>
</protein>
<dbReference type="Gene3D" id="1.20.1090.10">
    <property type="entry name" value="Dehydroquinate synthase-like - alpha domain"/>
    <property type="match status" value="1"/>
</dbReference>
<feature type="domain" description="Alcohol dehydrogenase iron-type/glycerol dehydrogenase GldA" evidence="2">
    <location>
        <begin position="13"/>
        <end position="174"/>
    </location>
</feature>
<name>A0AAE3DBR0_9FIRM</name>
<sequence length="385" mass="41498">MSAYLWNTFCPTLFGTGATQEVGIKAKELGMSKVMVVTEQALMDFKVATQVTEVLEKEGLEVFVFAKCQADAPSAICDEGAAFYREKGADGIVAVGGGSTLDTAKAIGIIISQHGTTIRDYYHLEEDAHELKLITMCTTSGTGSEISKWCVIGDEATGAKEMPVYKPDMAIVDPVLTYSVPAGTTAATGMDVLAHCVEAITNKNYNPYGYIFGKEGIKLAMKWLPIAVKDPSNKEAREKMSLAANLGGMAITASGCSIGHSFAQTFGAVNHIPHGLGCAWGLPGVMVYSAKYGNRSDLEIVADALGVSYTDKTDTMDLANEMAQIFVDFMREIRIKSIKSLGYSLEDCLAVTERFFHDGAFANSPGTPGVPEIQEFIKYTYHIYQ</sequence>
<dbReference type="FunFam" id="3.40.50.1970:FF:000003">
    <property type="entry name" value="Alcohol dehydrogenase, iron-containing"/>
    <property type="match status" value="1"/>
</dbReference>
<organism evidence="4 5">
    <name type="scientific">Hominiventricola filiformis</name>
    <dbReference type="NCBI Taxonomy" id="2885352"/>
    <lineage>
        <taxon>Bacteria</taxon>
        <taxon>Bacillati</taxon>
        <taxon>Bacillota</taxon>
        <taxon>Clostridia</taxon>
        <taxon>Lachnospirales</taxon>
        <taxon>Lachnospiraceae</taxon>
        <taxon>Hominiventricola</taxon>
    </lineage>
</organism>
<dbReference type="AlphaFoldDB" id="A0AAE3DBR0"/>
<evidence type="ECO:0000313" key="5">
    <source>
        <dbReference type="Proteomes" id="UP001198220"/>
    </source>
</evidence>
<evidence type="ECO:0000313" key="4">
    <source>
        <dbReference type="EMBL" id="MCC2125599.1"/>
    </source>
</evidence>
<dbReference type="InterPro" id="IPR001670">
    <property type="entry name" value="ADH_Fe/GldA"/>
</dbReference>
<dbReference type="InterPro" id="IPR018211">
    <property type="entry name" value="ADH_Fe_CS"/>
</dbReference>
<dbReference type="InterPro" id="IPR039697">
    <property type="entry name" value="Alcohol_dehydrogenase_Fe"/>
</dbReference>
<dbReference type="PROSITE" id="PS00913">
    <property type="entry name" value="ADH_IRON_1"/>
    <property type="match status" value="1"/>
</dbReference>
<proteinExistence type="predicted"/>
<dbReference type="CDD" id="cd14863">
    <property type="entry name" value="Fe-ADH-like"/>
    <property type="match status" value="1"/>
</dbReference>
<keyword evidence="5" id="KW-1185">Reference proteome</keyword>
<dbReference type="RefSeq" id="WP_308458978.1">
    <property type="nucleotide sequence ID" value="NZ_JAJEPS010000003.1"/>
</dbReference>
<dbReference type="Gene3D" id="3.40.50.1970">
    <property type="match status" value="1"/>
</dbReference>
<dbReference type="GO" id="GO:0004022">
    <property type="term" value="F:alcohol dehydrogenase (NAD+) activity"/>
    <property type="evidence" value="ECO:0007669"/>
    <property type="project" value="UniProtKB-ARBA"/>
</dbReference>
<dbReference type="Pfam" id="PF25137">
    <property type="entry name" value="ADH_Fe_C"/>
    <property type="match status" value="1"/>
</dbReference>
<comment type="caution">
    <text evidence="4">The sequence shown here is derived from an EMBL/GenBank/DDBJ whole genome shotgun (WGS) entry which is preliminary data.</text>
</comment>
<feature type="domain" description="Fe-containing alcohol dehydrogenase-like C-terminal" evidence="3">
    <location>
        <begin position="185"/>
        <end position="378"/>
    </location>
</feature>
<dbReference type="PANTHER" id="PTHR11496:SF83">
    <property type="entry name" value="HYDROXYACID-OXOACID TRANSHYDROGENASE, MITOCHONDRIAL"/>
    <property type="match status" value="1"/>
</dbReference>
<dbReference type="EMBL" id="JAJEPS010000003">
    <property type="protein sequence ID" value="MCC2125599.1"/>
    <property type="molecule type" value="Genomic_DNA"/>
</dbReference>
<dbReference type="SUPFAM" id="SSF56796">
    <property type="entry name" value="Dehydroquinate synthase-like"/>
    <property type="match status" value="1"/>
</dbReference>
<dbReference type="Proteomes" id="UP001198220">
    <property type="component" value="Unassembled WGS sequence"/>
</dbReference>
<evidence type="ECO:0000259" key="2">
    <source>
        <dbReference type="Pfam" id="PF00465"/>
    </source>
</evidence>
<keyword evidence="1" id="KW-0560">Oxidoreductase</keyword>
<dbReference type="GO" id="GO:0046872">
    <property type="term" value="F:metal ion binding"/>
    <property type="evidence" value="ECO:0007669"/>
    <property type="project" value="InterPro"/>
</dbReference>
<reference evidence="4 5" key="1">
    <citation type="submission" date="2021-10" db="EMBL/GenBank/DDBJ databases">
        <title>Anaerobic single-cell dispensing facilitates the cultivation of human gut bacteria.</title>
        <authorList>
            <person name="Afrizal A."/>
        </authorList>
    </citation>
    <scope>NUCLEOTIDE SEQUENCE [LARGE SCALE GENOMIC DNA]</scope>
    <source>
        <strain evidence="4 5">CLA-AA-H276</strain>
    </source>
</reference>
<dbReference type="PANTHER" id="PTHR11496">
    <property type="entry name" value="ALCOHOL DEHYDROGENASE"/>
    <property type="match status" value="1"/>
</dbReference>
<dbReference type="InterPro" id="IPR056798">
    <property type="entry name" value="ADH_Fe_C"/>
</dbReference>
<gene>
    <name evidence="4" type="ORF">LKD36_05330</name>
</gene>
<accession>A0AAE3DBR0</accession>
<evidence type="ECO:0000259" key="3">
    <source>
        <dbReference type="Pfam" id="PF25137"/>
    </source>
</evidence>